<comment type="subcellular location">
    <subcellularLocation>
        <location evidence="1">Membrane</location>
        <topology evidence="1">Multi-pass membrane protein</topology>
    </subcellularLocation>
</comment>
<dbReference type="AlphaFoldDB" id="A0A4R6DZL9"/>
<reference evidence="12 13" key="1">
    <citation type="submission" date="2019-03" db="EMBL/GenBank/DDBJ databases">
        <title>Genomic Encyclopedia of Type Strains, Phase IV (KMG-IV): sequencing the most valuable type-strain genomes for metagenomic binning, comparative biology and taxonomic classification.</title>
        <authorList>
            <person name="Goeker M."/>
        </authorList>
    </citation>
    <scope>NUCLEOTIDE SEQUENCE [LARGE SCALE GENOMIC DNA]</scope>
    <source>
        <strain evidence="12 13">DSM 12121</strain>
    </source>
</reference>
<dbReference type="PANTHER" id="PTHR32089">
    <property type="entry name" value="METHYL-ACCEPTING CHEMOTAXIS PROTEIN MCPB"/>
    <property type="match status" value="1"/>
</dbReference>
<evidence type="ECO:0000256" key="1">
    <source>
        <dbReference type="ARBA" id="ARBA00004141"/>
    </source>
</evidence>
<keyword evidence="8" id="KW-0175">Coiled coil</keyword>
<dbReference type="PROSITE" id="PS50111">
    <property type="entry name" value="CHEMOTAXIS_TRANSDUC_2"/>
    <property type="match status" value="1"/>
</dbReference>
<keyword evidence="3 9" id="KW-1133">Transmembrane helix</keyword>
<dbReference type="Pfam" id="PF00672">
    <property type="entry name" value="HAMP"/>
    <property type="match status" value="1"/>
</dbReference>
<dbReference type="PANTHER" id="PTHR32089:SF119">
    <property type="entry name" value="METHYL-ACCEPTING CHEMOTAXIS PROTEIN CTPL"/>
    <property type="match status" value="1"/>
</dbReference>
<evidence type="ECO:0000256" key="3">
    <source>
        <dbReference type="ARBA" id="ARBA00022989"/>
    </source>
</evidence>
<dbReference type="EMBL" id="SNVV01000008">
    <property type="protein sequence ID" value="TDN50846.1"/>
    <property type="molecule type" value="Genomic_DNA"/>
</dbReference>
<comment type="similarity">
    <text evidence="6">Belongs to the methyl-accepting chemotaxis (MCP) protein family.</text>
</comment>
<dbReference type="GO" id="GO:0007165">
    <property type="term" value="P:signal transduction"/>
    <property type="evidence" value="ECO:0007669"/>
    <property type="project" value="UniProtKB-KW"/>
</dbReference>
<accession>A0A4R6DZL9</accession>
<dbReference type="CDD" id="cd06225">
    <property type="entry name" value="HAMP"/>
    <property type="match status" value="1"/>
</dbReference>
<dbReference type="InterPro" id="IPR024478">
    <property type="entry name" value="HlyB_4HB_MCP"/>
</dbReference>
<name>A0A4R6DZL9_9RHOO</name>
<dbReference type="OrthoDB" id="9806477at2"/>
<evidence type="ECO:0000259" key="10">
    <source>
        <dbReference type="PROSITE" id="PS50111"/>
    </source>
</evidence>
<dbReference type="Proteomes" id="UP000295129">
    <property type="component" value="Unassembled WGS sequence"/>
</dbReference>
<dbReference type="PROSITE" id="PS50885">
    <property type="entry name" value="HAMP"/>
    <property type="match status" value="1"/>
</dbReference>
<protein>
    <submittedName>
        <fullName evidence="12">Methyl-accepting chemotaxis protein</fullName>
    </submittedName>
</protein>
<evidence type="ECO:0000256" key="8">
    <source>
        <dbReference type="SAM" id="Coils"/>
    </source>
</evidence>
<dbReference type="InterPro" id="IPR004089">
    <property type="entry name" value="MCPsignal_dom"/>
</dbReference>
<keyword evidence="13" id="KW-1185">Reference proteome</keyword>
<dbReference type="InterPro" id="IPR004090">
    <property type="entry name" value="Chemotax_Me-accpt_rcpt"/>
</dbReference>
<keyword evidence="2 9" id="KW-0812">Transmembrane</keyword>
<evidence type="ECO:0000256" key="4">
    <source>
        <dbReference type="ARBA" id="ARBA00023136"/>
    </source>
</evidence>
<keyword evidence="5 7" id="KW-0807">Transducer</keyword>
<dbReference type="PRINTS" id="PR00260">
    <property type="entry name" value="CHEMTRNSDUCR"/>
</dbReference>
<feature type="domain" description="Methyl-accepting transducer" evidence="10">
    <location>
        <begin position="276"/>
        <end position="512"/>
    </location>
</feature>
<feature type="transmembrane region" description="Helical" evidence="9">
    <location>
        <begin position="194"/>
        <end position="217"/>
    </location>
</feature>
<evidence type="ECO:0000256" key="2">
    <source>
        <dbReference type="ARBA" id="ARBA00022692"/>
    </source>
</evidence>
<evidence type="ECO:0000256" key="6">
    <source>
        <dbReference type="ARBA" id="ARBA00029447"/>
    </source>
</evidence>
<dbReference type="CDD" id="cd11386">
    <property type="entry name" value="MCP_signal"/>
    <property type="match status" value="1"/>
</dbReference>
<feature type="transmembrane region" description="Helical" evidence="9">
    <location>
        <begin position="18"/>
        <end position="38"/>
    </location>
</feature>
<dbReference type="SMART" id="SM00283">
    <property type="entry name" value="MA"/>
    <property type="match status" value="1"/>
</dbReference>
<evidence type="ECO:0000313" key="12">
    <source>
        <dbReference type="EMBL" id="TDN50846.1"/>
    </source>
</evidence>
<feature type="coiled-coil region" evidence="8">
    <location>
        <begin position="511"/>
        <end position="545"/>
    </location>
</feature>
<evidence type="ECO:0000256" key="7">
    <source>
        <dbReference type="PROSITE-ProRule" id="PRU00284"/>
    </source>
</evidence>
<gene>
    <name evidence="12" type="ORF">C7389_10889</name>
</gene>
<sequence>MTRPTPRAPGKSLAVRTLLYLAILLQIALALVLGLLGIKGMYSTLNGLDGVYNQRVIPLRDLKVISDEYAVAIVNATQKVRDGTLTPEDGAAVMEKAHKLIGEKWQAFRAGQLSPREQELVKTAEPLMATGDKLVTEMIEKLKLGALSEIHAVAERVLYPTMDPISAVIRELIEAQLESARHEYEQEQAAFQQAVVVMLAMILLAAAISGIGGFIFARNFLMRPLEDARRFATDIAGGNLATEIRIHRDDEIGSLAIALRSMQQELRNMVRLIQDNAERIASASENLAGNTGAISTASAQQSGAAESIAAAIEQMTTSITHVSAFTADARKIATESGDTAQSGAEVIRRVVSDIQRVAQSVDQSAEAIRNLGQQSKEIATVVTVIKEVADQTNLLALNAAIEAARAGEQGRGFAVVADEVRKLAERTAASTEDIARIVGLITTGTDSAVRAMDEQVRGVQRSVALAGEAGEAIARINDSSQQVVSTVSDVSSALDEQATTSTEIARGIEEIAAMSGRNRESTQEVDEATRELAGLSQQLRETVRRFRL</sequence>
<evidence type="ECO:0000259" key="11">
    <source>
        <dbReference type="PROSITE" id="PS50885"/>
    </source>
</evidence>
<dbReference type="RefSeq" id="WP_133591271.1">
    <property type="nucleotide sequence ID" value="NZ_SNVV01000008.1"/>
</dbReference>
<dbReference type="Pfam" id="PF12729">
    <property type="entry name" value="4HB_MCP_1"/>
    <property type="match status" value="1"/>
</dbReference>
<dbReference type="Pfam" id="PF00015">
    <property type="entry name" value="MCPsignal"/>
    <property type="match status" value="1"/>
</dbReference>
<keyword evidence="4 9" id="KW-0472">Membrane</keyword>
<dbReference type="SUPFAM" id="SSF58104">
    <property type="entry name" value="Methyl-accepting chemotaxis protein (MCP) signaling domain"/>
    <property type="match status" value="1"/>
</dbReference>
<dbReference type="GO" id="GO:0016020">
    <property type="term" value="C:membrane"/>
    <property type="evidence" value="ECO:0007669"/>
    <property type="project" value="UniProtKB-SubCell"/>
</dbReference>
<evidence type="ECO:0000313" key="13">
    <source>
        <dbReference type="Proteomes" id="UP000295129"/>
    </source>
</evidence>
<evidence type="ECO:0000256" key="5">
    <source>
        <dbReference type="ARBA" id="ARBA00023224"/>
    </source>
</evidence>
<evidence type="ECO:0000256" key="9">
    <source>
        <dbReference type="SAM" id="Phobius"/>
    </source>
</evidence>
<proteinExistence type="inferred from homology"/>
<feature type="domain" description="HAMP" evidence="11">
    <location>
        <begin position="219"/>
        <end position="271"/>
    </location>
</feature>
<dbReference type="Gene3D" id="1.10.287.950">
    <property type="entry name" value="Methyl-accepting chemotaxis protein"/>
    <property type="match status" value="1"/>
</dbReference>
<dbReference type="InterPro" id="IPR003660">
    <property type="entry name" value="HAMP_dom"/>
</dbReference>
<dbReference type="GO" id="GO:0004888">
    <property type="term" value="F:transmembrane signaling receptor activity"/>
    <property type="evidence" value="ECO:0007669"/>
    <property type="project" value="InterPro"/>
</dbReference>
<organism evidence="12 13">
    <name type="scientific">Azoarcus indigens</name>
    <dbReference type="NCBI Taxonomy" id="29545"/>
    <lineage>
        <taxon>Bacteria</taxon>
        <taxon>Pseudomonadati</taxon>
        <taxon>Pseudomonadota</taxon>
        <taxon>Betaproteobacteria</taxon>
        <taxon>Rhodocyclales</taxon>
        <taxon>Zoogloeaceae</taxon>
        <taxon>Azoarcus</taxon>
    </lineage>
</organism>
<dbReference type="SMART" id="SM00304">
    <property type="entry name" value="HAMP"/>
    <property type="match status" value="1"/>
</dbReference>
<dbReference type="FunFam" id="1.10.287.950:FF:000001">
    <property type="entry name" value="Methyl-accepting chemotaxis sensory transducer"/>
    <property type="match status" value="1"/>
</dbReference>
<comment type="caution">
    <text evidence="12">The sequence shown here is derived from an EMBL/GenBank/DDBJ whole genome shotgun (WGS) entry which is preliminary data.</text>
</comment>
<dbReference type="GO" id="GO:0006935">
    <property type="term" value="P:chemotaxis"/>
    <property type="evidence" value="ECO:0007669"/>
    <property type="project" value="InterPro"/>
</dbReference>